<accession>A0A9W6MX87</accession>
<proteinExistence type="predicted"/>
<evidence type="ECO:0000256" key="2">
    <source>
        <dbReference type="ARBA" id="ARBA00004236"/>
    </source>
</evidence>
<evidence type="ECO:0000313" key="11">
    <source>
        <dbReference type="Proteomes" id="UP001143372"/>
    </source>
</evidence>
<dbReference type="PANTHER" id="PTHR38035:SF1">
    <property type="entry name" value="ANCILLARY SECYEG TRANSLOCON SUBUNIT"/>
    <property type="match status" value="1"/>
</dbReference>
<evidence type="ECO:0000256" key="1">
    <source>
        <dbReference type="ARBA" id="ARBA00004167"/>
    </source>
</evidence>
<protein>
    <recommendedName>
        <fullName evidence="9">Ancillary SecYEG translocon subunit/Cell division coordinator CpoB TPR domain-containing protein</fullName>
    </recommendedName>
</protein>
<dbReference type="InterPro" id="IPR026039">
    <property type="entry name" value="YfgM"/>
</dbReference>
<gene>
    <name evidence="10" type="ORF">GCM10008179_32650</name>
</gene>
<feature type="domain" description="Ancillary SecYEG translocon subunit/Cell division coordinator CpoB TPR" evidence="9">
    <location>
        <begin position="18"/>
        <end position="194"/>
    </location>
</feature>
<feature type="transmembrane region" description="Helical" evidence="8">
    <location>
        <begin position="21"/>
        <end position="42"/>
    </location>
</feature>
<dbReference type="AlphaFoldDB" id="A0A9W6MX87"/>
<dbReference type="EMBL" id="BSFI01000022">
    <property type="protein sequence ID" value="GLK69627.1"/>
    <property type="molecule type" value="Genomic_DNA"/>
</dbReference>
<dbReference type="GO" id="GO:0005886">
    <property type="term" value="C:plasma membrane"/>
    <property type="evidence" value="ECO:0007669"/>
    <property type="project" value="UniProtKB-SubCell"/>
</dbReference>
<keyword evidence="4 8" id="KW-0812">Transmembrane</keyword>
<reference evidence="10" key="1">
    <citation type="journal article" date="2014" name="Int. J. Syst. Evol. Microbiol.">
        <title>Complete genome sequence of Corynebacterium casei LMG S-19264T (=DSM 44701T), isolated from a smear-ripened cheese.</title>
        <authorList>
            <consortium name="US DOE Joint Genome Institute (JGI-PGF)"/>
            <person name="Walter F."/>
            <person name="Albersmeier A."/>
            <person name="Kalinowski J."/>
            <person name="Ruckert C."/>
        </authorList>
    </citation>
    <scope>NUCLEOTIDE SEQUENCE</scope>
    <source>
        <strain evidence="10">VKM B-2347</strain>
    </source>
</reference>
<keyword evidence="3" id="KW-1003">Cell membrane</keyword>
<evidence type="ECO:0000256" key="3">
    <source>
        <dbReference type="ARBA" id="ARBA00022475"/>
    </source>
</evidence>
<evidence type="ECO:0000313" key="10">
    <source>
        <dbReference type="EMBL" id="GLK69627.1"/>
    </source>
</evidence>
<name>A0A9W6MX87_9HYPH</name>
<dbReference type="GO" id="GO:0044877">
    <property type="term" value="F:protein-containing complex binding"/>
    <property type="evidence" value="ECO:0007669"/>
    <property type="project" value="InterPro"/>
</dbReference>
<organism evidence="10 11">
    <name type="scientific">Hansschlegelia plantiphila</name>
    <dbReference type="NCBI Taxonomy" id="374655"/>
    <lineage>
        <taxon>Bacteria</taxon>
        <taxon>Pseudomonadati</taxon>
        <taxon>Pseudomonadota</taxon>
        <taxon>Alphaproteobacteria</taxon>
        <taxon>Hyphomicrobiales</taxon>
        <taxon>Methylopilaceae</taxon>
        <taxon>Hansschlegelia</taxon>
    </lineage>
</organism>
<evidence type="ECO:0000256" key="5">
    <source>
        <dbReference type="ARBA" id="ARBA00022989"/>
    </source>
</evidence>
<evidence type="ECO:0000256" key="7">
    <source>
        <dbReference type="ARBA" id="ARBA00023186"/>
    </source>
</evidence>
<dbReference type="PANTHER" id="PTHR38035">
    <property type="entry name" value="UPF0070 PROTEIN YFGM"/>
    <property type="match status" value="1"/>
</dbReference>
<dbReference type="Proteomes" id="UP001143372">
    <property type="component" value="Unassembled WGS sequence"/>
</dbReference>
<reference evidence="10" key="2">
    <citation type="submission" date="2023-01" db="EMBL/GenBank/DDBJ databases">
        <authorList>
            <person name="Sun Q."/>
            <person name="Evtushenko L."/>
        </authorList>
    </citation>
    <scope>NUCLEOTIDE SEQUENCE</scope>
    <source>
        <strain evidence="10">VKM B-2347</strain>
    </source>
</reference>
<comment type="subcellular location">
    <subcellularLocation>
        <location evidence="2">Cell membrane</location>
    </subcellularLocation>
    <subcellularLocation>
        <location evidence="1">Membrane</location>
        <topology evidence="1">Single-pass membrane protein</topology>
    </subcellularLocation>
</comment>
<evidence type="ECO:0000256" key="6">
    <source>
        <dbReference type="ARBA" id="ARBA00023136"/>
    </source>
</evidence>
<evidence type="ECO:0000259" key="9">
    <source>
        <dbReference type="Pfam" id="PF09976"/>
    </source>
</evidence>
<comment type="caution">
    <text evidence="10">The sequence shown here is derived from an EMBL/GenBank/DDBJ whole genome shotgun (WGS) entry which is preliminary data.</text>
</comment>
<keyword evidence="5 8" id="KW-1133">Transmembrane helix</keyword>
<dbReference type="Pfam" id="PF09976">
    <property type="entry name" value="TPR_21"/>
    <property type="match status" value="1"/>
</dbReference>
<evidence type="ECO:0000256" key="4">
    <source>
        <dbReference type="ARBA" id="ARBA00022692"/>
    </source>
</evidence>
<keyword evidence="7" id="KW-0143">Chaperone</keyword>
<keyword evidence="11" id="KW-1185">Reference proteome</keyword>
<sequence>MTDIYHEIQEDIRRDRMKALWARYGVFLVALAALVVLGVGGWRGYSYYEAKQAAAAGDRYQAAAKLAEDGRSDEARAAFAAIAVNSPYGYRALARLREADEVAKTDQPTALRLYQEVADGSGDSMLRDAARVRAAYLAVDVGAPEDVRRLAEPLAAGGPWSALAREALGLSAYKAEDTTEARRQFEAIVADADAPGATRQRADLLLAVLPQAAPEKPAADKPTN</sequence>
<dbReference type="RefSeq" id="WP_271169845.1">
    <property type="nucleotide sequence ID" value="NZ_BSFI01000022.1"/>
</dbReference>
<dbReference type="InterPro" id="IPR018704">
    <property type="entry name" value="SecYEG/CpoB_TPR"/>
</dbReference>
<keyword evidence="6 8" id="KW-0472">Membrane</keyword>
<evidence type="ECO:0000256" key="8">
    <source>
        <dbReference type="SAM" id="Phobius"/>
    </source>
</evidence>